<dbReference type="VEuPathDB" id="PlasmoDB:PRELSG_0936400"/>
<dbReference type="EMBL" id="LN835304">
    <property type="protein sequence ID" value="CRH00260.1"/>
    <property type="molecule type" value="Genomic_DNA"/>
</dbReference>
<evidence type="ECO:0000313" key="3">
    <source>
        <dbReference type="EMBL" id="CRH00260.1"/>
    </source>
</evidence>
<dbReference type="Proteomes" id="UP000220158">
    <property type="component" value="Chromosome 9"/>
</dbReference>
<accession>A0A1J1H6U7</accession>
<keyword evidence="1" id="KW-0175">Coiled coil</keyword>
<evidence type="ECO:0000256" key="1">
    <source>
        <dbReference type="SAM" id="Coils"/>
    </source>
</evidence>
<organism evidence="3 4">
    <name type="scientific">Plasmodium relictum</name>
    <dbReference type="NCBI Taxonomy" id="85471"/>
    <lineage>
        <taxon>Eukaryota</taxon>
        <taxon>Sar</taxon>
        <taxon>Alveolata</taxon>
        <taxon>Apicomplexa</taxon>
        <taxon>Aconoidasida</taxon>
        <taxon>Haemosporida</taxon>
        <taxon>Plasmodiidae</taxon>
        <taxon>Plasmodium</taxon>
        <taxon>Plasmodium (Haemamoeba)</taxon>
    </lineage>
</organism>
<feature type="region of interest" description="Disordered" evidence="2">
    <location>
        <begin position="101"/>
        <end position="143"/>
    </location>
</feature>
<feature type="region of interest" description="Disordered" evidence="2">
    <location>
        <begin position="220"/>
        <end position="240"/>
    </location>
</feature>
<feature type="compositionally biased region" description="Basic residues" evidence="2">
    <location>
        <begin position="110"/>
        <end position="128"/>
    </location>
</feature>
<keyword evidence="4" id="KW-1185">Reference proteome</keyword>
<sequence>MNNVKQNILNYKELAKQLEACIQFNSTDIAVIRDIYEKCKKDLFSIEKLTVEALEKGNAKLFEELVEASTVVDKSIKLFETYEKNQKDGTLKIPRSSYHTTYSDETKENIKRKHSDRKKRNDRKKDKKYKSVHEESEDKKKKKYKSLGNTVEDIKGKKSKKKKYEKIKNKKREKSYDINEDKNIKKDINDKHFFTLDSKYSFNKEVESFYNTNSLSSELVDDTHSNEKKKKKKKKKNFEKEDSSTIENNYTYTYDNALNSNKNNYLKHNSKDKTYDFNIENSSNNSLIIIVHISEIINVLLDIKSVYIYLTLKSLDNKVNIKKRSKKKKVEKFTIDISELFEFSIIYNNQLFLSIDIIDSENNTYYYTCLINLNKTILKKTKFFTPTAFLLTAVHEKLHFKERGDNSGNLFNKNNSFINRNYCNNIENSYNNTQMENYKSIKYMSNALDINNNSDNYYRINKTNNFGNSNNLNNINSFQNFGNINNTSIKSDKMNEKEKNEFHKIEGEVSNNHSYVIMNIVLKNNEFDYETEVIIENNINLYKELYNICNKEKMFYENKNKENEKKIEELDKTVMLLELDNENYVQANNKLKEIINGKKEIIKTIEKIIKKKNSKIEKLRKENKKIDEAEKIAEENKKQNSYLSQKISKLNTSFVEYKLKLENSSQVNNNLNSKINNLLFQLQNAQFKNEKLLSYLLFLLKHMHHFHYSNNDNSFNFLNFKKLNMKFSKYKLDNYNDLLTNLNHNLINEDICKNSNENFNSIKCLKNKKNINLSLEYSDDLSKSHYEKENNCNSDNSLVEYKNDYENNFPNIYEDISYKISSDKEKKSKDKILDDALTDEFLIQQYKKNITFSKKKKEKNDDNSDSSKKVKKHISNYIHKLNLDNDKLLDNDQIDNSNLNIKREYDEEDHSSVNEKEEKENNIHLNDINNVKIVNDSNSNFNEILSSHNGINSVTYSTFSFNIKNYKEKSKKRSLFKKKDKKNKIGKNTLKYKMENNHMNKCIEDFDNDSLNEKGDNFSYNSDINKDKYNNIFTGMKDKIQKENINNYKKKRSSVVYNEYNSTSNNKYHNNIEKNETIHNMNNKKDLEKKINISDKTSLNVKNMEKKQKLNNEKYSLYLENEKSRKKKVEEKENDNKKEVNKYLSFKDSECFYDINKKNTNDYLSDFKNFEKKYNYFLKVPGNHKETILSKSDHSYVVNKYKKNYFSNLEKIINKCKKKEHNISFLDNYLHAEMNSKFTSHEEINYHKKLLRNFYIKNLKGLIFKNAFVEIYANIYFNDKYNQKIYKGKSDYLDIFEDNNKNIYMNIYIKSIFYSLMYIKGYINENKMENITVIKRYLKNNNNNNNITGDNDYIYLKKNEICLLYELSFNSSYLINLPLFLNIECLINDNTTTKFKVSLPFVHLFLFKPNSLYLNNFIKNNYGGKYYYKAYFYNMMDFTSFDEFISILKLRNSFKIFHFNSYIILYTNYYFDDKKNPILLLLCDFIKNKNNSNGIVKLYFISISDELISFSINLFKQIL</sequence>
<dbReference type="GeneID" id="39736376"/>
<name>A0A1J1H6U7_PLARL</name>
<dbReference type="OMA" id="NIYMNIY"/>
<feature type="compositionally biased region" description="Basic and acidic residues" evidence="2">
    <location>
        <begin position="129"/>
        <end position="139"/>
    </location>
</feature>
<dbReference type="OrthoDB" id="372814at2759"/>
<evidence type="ECO:0000313" key="4">
    <source>
        <dbReference type="Proteomes" id="UP000220158"/>
    </source>
</evidence>
<proteinExistence type="predicted"/>
<protein>
    <submittedName>
        <fullName evidence="3">Uncharacterized protein</fullName>
    </submittedName>
</protein>
<reference evidence="3 4" key="1">
    <citation type="submission" date="2015-04" db="EMBL/GenBank/DDBJ databases">
        <authorList>
            <consortium name="Pathogen Informatics"/>
        </authorList>
    </citation>
    <scope>NUCLEOTIDE SEQUENCE [LARGE SCALE GENOMIC DNA]</scope>
    <source>
        <strain evidence="3 4">SGS1</strain>
    </source>
</reference>
<feature type="coiled-coil region" evidence="1">
    <location>
        <begin position="553"/>
        <end position="639"/>
    </location>
</feature>
<gene>
    <name evidence="3" type="ORF">PRELSG_0936400</name>
</gene>
<dbReference type="RefSeq" id="XP_028533264.1">
    <property type="nucleotide sequence ID" value="XM_028676813.1"/>
</dbReference>
<dbReference type="KEGG" id="prel:PRELSG_0936400"/>
<evidence type="ECO:0000256" key="2">
    <source>
        <dbReference type="SAM" id="MobiDB-lite"/>
    </source>
</evidence>
<feature type="compositionally biased region" description="Basic residues" evidence="2">
    <location>
        <begin position="227"/>
        <end position="237"/>
    </location>
</feature>